<feature type="compositionally biased region" description="Basic and acidic residues" evidence="1">
    <location>
        <begin position="191"/>
        <end position="204"/>
    </location>
</feature>
<comment type="caution">
    <text evidence="3">The sequence shown here is derived from an EMBL/GenBank/DDBJ whole genome shotgun (WGS) entry which is preliminary data.</text>
</comment>
<sequence length="270" mass="28027">MTYPPGQYGQPGGNDPYGQQPPYGQPQQPYGQPPASGQPYGQPDPYGQPPASGQPYGQPASGQPAYGQPPASGQPYGQPSGAPYGQPSAAPDPYGQPAQAYGQPGYGQPGQPGYGGMPPVPQQPKKSKLPIILGAGGGGLALIIILIIVLVVALGGSGGASDPATAVQKYLTAVFKDKDASTAKAMLCEKEQHTTDADPEEVQKQFRSGSTQVSVDWTTPTESSRSGDNAEVKNDLKLSYNGRSTTLPVTWKVVDESGWKVCDLETGTPK</sequence>
<keyword evidence="2" id="KW-0812">Transmembrane</keyword>
<protein>
    <recommendedName>
        <fullName evidence="5">DUF4878 domain-containing protein</fullName>
    </recommendedName>
</protein>
<feature type="region of interest" description="Disordered" evidence="1">
    <location>
        <begin position="191"/>
        <end position="230"/>
    </location>
</feature>
<feature type="transmembrane region" description="Helical" evidence="2">
    <location>
        <begin position="131"/>
        <end position="154"/>
    </location>
</feature>
<evidence type="ECO:0000256" key="1">
    <source>
        <dbReference type="SAM" id="MobiDB-lite"/>
    </source>
</evidence>
<feature type="compositionally biased region" description="Gly residues" evidence="1">
    <location>
        <begin position="104"/>
        <end position="116"/>
    </location>
</feature>
<evidence type="ECO:0008006" key="5">
    <source>
        <dbReference type="Google" id="ProtNLM"/>
    </source>
</evidence>
<dbReference type="AlphaFoldDB" id="A0A8J4AJ01"/>
<keyword evidence="2" id="KW-0472">Membrane</keyword>
<feature type="compositionally biased region" description="Low complexity" evidence="1">
    <location>
        <begin position="93"/>
        <end position="103"/>
    </location>
</feature>
<evidence type="ECO:0000313" key="3">
    <source>
        <dbReference type="EMBL" id="GIL30612.1"/>
    </source>
</evidence>
<dbReference type="RefSeq" id="WP_225918935.1">
    <property type="nucleotide sequence ID" value="NZ_BOPO01000124.1"/>
</dbReference>
<dbReference type="EMBL" id="BOPO01000124">
    <property type="protein sequence ID" value="GIL30612.1"/>
    <property type="molecule type" value="Genomic_DNA"/>
</dbReference>
<keyword evidence="4" id="KW-1185">Reference proteome</keyword>
<gene>
    <name evidence="3" type="ORF">NUM_58660</name>
</gene>
<proteinExistence type="predicted"/>
<name>A0A8J4AJ01_9ACTN</name>
<dbReference type="Proteomes" id="UP000614996">
    <property type="component" value="Unassembled WGS sequence"/>
</dbReference>
<keyword evidence="2" id="KW-1133">Transmembrane helix</keyword>
<feature type="compositionally biased region" description="Low complexity" evidence="1">
    <location>
        <begin position="1"/>
        <end position="45"/>
    </location>
</feature>
<accession>A0A8J4AJ01</accession>
<feature type="region of interest" description="Disordered" evidence="1">
    <location>
        <begin position="1"/>
        <end position="124"/>
    </location>
</feature>
<evidence type="ECO:0000313" key="4">
    <source>
        <dbReference type="Proteomes" id="UP000614996"/>
    </source>
</evidence>
<organism evidence="3 4">
    <name type="scientific">Actinocatenispora comari</name>
    <dbReference type="NCBI Taxonomy" id="2807577"/>
    <lineage>
        <taxon>Bacteria</taxon>
        <taxon>Bacillati</taxon>
        <taxon>Actinomycetota</taxon>
        <taxon>Actinomycetes</taxon>
        <taxon>Micromonosporales</taxon>
        <taxon>Micromonosporaceae</taxon>
        <taxon>Actinocatenispora</taxon>
    </lineage>
</organism>
<feature type="compositionally biased region" description="Polar residues" evidence="1">
    <location>
        <begin position="205"/>
        <end position="227"/>
    </location>
</feature>
<reference evidence="4" key="1">
    <citation type="journal article" date="2021" name="Int. J. Syst. Evol. Microbiol.">
        <title>Actinocatenispora comari sp. nov., an endophytic actinomycete isolated from aerial parts of Comarum salesowianum.</title>
        <authorList>
            <person name="Oyunbileg N."/>
            <person name="Iizaka Y."/>
            <person name="Hamada M."/>
            <person name="Davaapurev B.O."/>
            <person name="Fukumoto A."/>
            <person name="Tsetseg B."/>
            <person name="Kato F."/>
            <person name="Tamura T."/>
            <person name="Batkhuu J."/>
            <person name="Anzai Y."/>
        </authorList>
    </citation>
    <scope>NUCLEOTIDE SEQUENCE [LARGE SCALE GENOMIC DNA]</scope>
    <source>
        <strain evidence="4">NUM-2625</strain>
    </source>
</reference>
<evidence type="ECO:0000256" key="2">
    <source>
        <dbReference type="SAM" id="Phobius"/>
    </source>
</evidence>